<feature type="domain" description="DHHA2" evidence="6">
    <location>
        <begin position="232"/>
        <end position="395"/>
    </location>
</feature>
<dbReference type="InterPro" id="IPR004097">
    <property type="entry name" value="DHHA2"/>
</dbReference>
<keyword evidence="8" id="KW-1185">Reference proteome</keyword>
<dbReference type="SMART" id="SM01131">
    <property type="entry name" value="DHHA2"/>
    <property type="match status" value="1"/>
</dbReference>
<evidence type="ECO:0000259" key="6">
    <source>
        <dbReference type="SMART" id="SM01131"/>
    </source>
</evidence>
<keyword evidence="5" id="KW-0464">Manganese</keyword>
<dbReference type="PANTHER" id="PTHR12112">
    <property type="entry name" value="BNIP - RELATED"/>
    <property type="match status" value="1"/>
</dbReference>
<dbReference type="InterPro" id="IPR038763">
    <property type="entry name" value="DHH_sf"/>
</dbReference>
<dbReference type="Proteomes" id="UP000267029">
    <property type="component" value="Unassembled WGS sequence"/>
</dbReference>
<dbReference type="Gene3D" id="3.90.1640.10">
    <property type="entry name" value="inorganic pyrophosphatase (n-terminal core)"/>
    <property type="match status" value="1"/>
</dbReference>
<dbReference type="STRING" id="53468.A0A0R3UFR1"/>
<evidence type="ECO:0000313" key="7">
    <source>
        <dbReference type="EMBL" id="VDD79975.1"/>
    </source>
</evidence>
<reference evidence="7 8" key="1">
    <citation type="submission" date="2018-10" db="EMBL/GenBank/DDBJ databases">
        <authorList>
            <consortium name="Pathogen Informatics"/>
        </authorList>
    </citation>
    <scope>NUCLEOTIDE SEQUENCE [LARGE SCALE GENOMIC DNA]</scope>
</reference>
<evidence type="ECO:0000313" key="8">
    <source>
        <dbReference type="Proteomes" id="UP000267029"/>
    </source>
</evidence>
<evidence type="ECO:0000256" key="2">
    <source>
        <dbReference type="ARBA" id="ARBA00010331"/>
    </source>
</evidence>
<organism evidence="7 8">
    <name type="scientific">Mesocestoides corti</name>
    <name type="common">Flatworm</name>
    <dbReference type="NCBI Taxonomy" id="53468"/>
    <lineage>
        <taxon>Eukaryota</taxon>
        <taxon>Metazoa</taxon>
        <taxon>Spiralia</taxon>
        <taxon>Lophotrochozoa</taxon>
        <taxon>Platyhelminthes</taxon>
        <taxon>Cestoda</taxon>
        <taxon>Eucestoda</taxon>
        <taxon>Cyclophyllidea</taxon>
        <taxon>Mesocestoididae</taxon>
        <taxon>Mesocestoides</taxon>
    </lineage>
</organism>
<reference evidence="9" key="2">
    <citation type="submission" date="2019-11" db="UniProtKB">
        <authorList>
            <consortium name="WormBaseParasite"/>
        </authorList>
    </citation>
    <scope>IDENTIFICATION</scope>
</reference>
<dbReference type="PANTHER" id="PTHR12112:SF39">
    <property type="entry name" value="EG:152A3.5 PROTEIN (FBGN0003116_PN PROTEIN)"/>
    <property type="match status" value="1"/>
</dbReference>
<evidence type="ECO:0000256" key="3">
    <source>
        <dbReference type="ARBA" id="ARBA00022723"/>
    </source>
</evidence>
<dbReference type="InterPro" id="IPR038222">
    <property type="entry name" value="DHHA2_dom_sf"/>
</dbReference>
<keyword evidence="4" id="KW-0378">Hydrolase</keyword>
<evidence type="ECO:0000256" key="1">
    <source>
        <dbReference type="ARBA" id="ARBA00001936"/>
    </source>
</evidence>
<dbReference type="GO" id="GO:0005737">
    <property type="term" value="C:cytoplasm"/>
    <property type="evidence" value="ECO:0007669"/>
    <property type="project" value="InterPro"/>
</dbReference>
<proteinExistence type="inferred from homology"/>
<dbReference type="GO" id="GO:0046872">
    <property type="term" value="F:metal ion binding"/>
    <property type="evidence" value="ECO:0007669"/>
    <property type="project" value="UniProtKB-KW"/>
</dbReference>
<evidence type="ECO:0000313" key="9">
    <source>
        <dbReference type="WBParaSite" id="MCU_001155-RB"/>
    </source>
</evidence>
<sequence length="399" mass="44024">MLGSFLKDLHVSLNECSAPKYAVVTGNQACDLDSIACAVSYAYIRSKEDPDSGTVYVPYCNIPDRDLDLRTEVSYWLGACNIDKTDLFYSGSLDCLLKPTTTKEIGVILVDHAQQEPNNAFSTCSVQEIIDHHPLLPGYKQPDTCAYFLVEQVGSCASLIALELFKRVPRELIPPELCQLLYGAIVIDNAGLSDLAKQLQKATPKDLEAADKLEGFMKAAAVTGVSTREAVYEQIKEAKFSIKGLSLWDLLRRDFKRVNADSEHQLEIVCSTITGMDFVELLEHRDFGQVTRRFCEEHGAQVLVCITVGNISVTSSDTSVASAIRLGLVVTALHDHRNLAEKLWRHLMASKVLCLEPPSKESKLNGGAESVVFAATITNKAVTRKQAIPILIEFLRSER</sequence>
<dbReference type="WBParaSite" id="MCU_001155-RB">
    <property type="protein sequence ID" value="MCU_001155-RB"/>
    <property type="gene ID" value="MCU_001155"/>
</dbReference>
<name>A0A0R3UFR1_MESCO</name>
<comment type="cofactor">
    <cofactor evidence="1">
        <name>Mn(2+)</name>
        <dbReference type="ChEBI" id="CHEBI:29035"/>
    </cofactor>
</comment>
<dbReference type="OrthoDB" id="19923at2759"/>
<dbReference type="GO" id="GO:0004309">
    <property type="term" value="F:exopolyphosphatase activity"/>
    <property type="evidence" value="ECO:0007669"/>
    <property type="project" value="TreeGrafter"/>
</dbReference>
<keyword evidence="3" id="KW-0479">Metal-binding</keyword>
<gene>
    <name evidence="7" type="ORF">MCOS_LOCUS5978</name>
</gene>
<dbReference type="SUPFAM" id="SSF64182">
    <property type="entry name" value="DHH phosphoesterases"/>
    <property type="match status" value="1"/>
</dbReference>
<dbReference type="InterPro" id="IPR001667">
    <property type="entry name" value="DDH_dom"/>
</dbReference>
<dbReference type="AlphaFoldDB" id="A0A0R3UFR1"/>
<comment type="similarity">
    <text evidence="2">Belongs to the PPase class C family. Prune subfamily.</text>
</comment>
<protein>
    <submittedName>
        <fullName evidence="9">DHHA2 domain-containing protein</fullName>
    </submittedName>
</protein>
<dbReference type="EMBL" id="UXSR01005226">
    <property type="protein sequence ID" value="VDD79975.1"/>
    <property type="molecule type" value="Genomic_DNA"/>
</dbReference>
<evidence type="ECO:0000256" key="4">
    <source>
        <dbReference type="ARBA" id="ARBA00022801"/>
    </source>
</evidence>
<dbReference type="Gene3D" id="3.10.310.20">
    <property type="entry name" value="DHHA2 domain"/>
    <property type="match status" value="1"/>
</dbReference>
<dbReference type="Pfam" id="PF01368">
    <property type="entry name" value="DHH"/>
    <property type="match status" value="1"/>
</dbReference>
<evidence type="ECO:0000256" key="5">
    <source>
        <dbReference type="ARBA" id="ARBA00023211"/>
    </source>
</evidence>
<dbReference type="Pfam" id="PF02833">
    <property type="entry name" value="DHHA2"/>
    <property type="match status" value="1"/>
</dbReference>
<accession>A0A0R3UFR1</accession>